<organism evidence="2 3">
    <name type="scientific">Testicularia cyperi</name>
    <dbReference type="NCBI Taxonomy" id="1882483"/>
    <lineage>
        <taxon>Eukaryota</taxon>
        <taxon>Fungi</taxon>
        <taxon>Dikarya</taxon>
        <taxon>Basidiomycota</taxon>
        <taxon>Ustilaginomycotina</taxon>
        <taxon>Ustilaginomycetes</taxon>
        <taxon>Ustilaginales</taxon>
        <taxon>Anthracoideaceae</taxon>
        <taxon>Testicularia</taxon>
    </lineage>
</organism>
<feature type="compositionally biased region" description="Gly residues" evidence="1">
    <location>
        <begin position="141"/>
        <end position="152"/>
    </location>
</feature>
<feature type="region of interest" description="Disordered" evidence="1">
    <location>
        <begin position="368"/>
        <end position="542"/>
    </location>
</feature>
<proteinExistence type="predicted"/>
<feature type="region of interest" description="Disordered" evidence="1">
    <location>
        <begin position="33"/>
        <end position="182"/>
    </location>
</feature>
<name>A0A317XSX4_9BASI</name>
<feature type="compositionally biased region" description="Low complexity" evidence="1">
    <location>
        <begin position="285"/>
        <end position="294"/>
    </location>
</feature>
<gene>
    <name evidence="2" type="ORF">BCV70DRAFT_158084</name>
</gene>
<dbReference type="OrthoDB" id="3366780at2759"/>
<keyword evidence="3" id="KW-1185">Reference proteome</keyword>
<dbReference type="EMBL" id="KZ819190">
    <property type="protein sequence ID" value="PWZ01464.1"/>
    <property type="molecule type" value="Genomic_DNA"/>
</dbReference>
<reference evidence="2 3" key="1">
    <citation type="journal article" date="2018" name="Mol. Biol. Evol.">
        <title>Broad Genomic Sampling Reveals a Smut Pathogenic Ancestry of the Fungal Clade Ustilaginomycotina.</title>
        <authorList>
            <person name="Kijpornyongpan T."/>
            <person name="Mondo S.J."/>
            <person name="Barry K."/>
            <person name="Sandor L."/>
            <person name="Lee J."/>
            <person name="Lipzen A."/>
            <person name="Pangilinan J."/>
            <person name="LaButti K."/>
            <person name="Hainaut M."/>
            <person name="Henrissat B."/>
            <person name="Grigoriev I.V."/>
            <person name="Spatafora J.W."/>
            <person name="Aime M.C."/>
        </authorList>
    </citation>
    <scope>NUCLEOTIDE SEQUENCE [LARGE SCALE GENOMIC DNA]</scope>
    <source>
        <strain evidence="2 3">MCA 3645</strain>
    </source>
</reference>
<dbReference type="Proteomes" id="UP000246740">
    <property type="component" value="Unassembled WGS sequence"/>
</dbReference>
<feature type="compositionally biased region" description="Polar residues" evidence="1">
    <location>
        <begin position="372"/>
        <end position="389"/>
    </location>
</feature>
<protein>
    <submittedName>
        <fullName evidence="2">Uncharacterized protein</fullName>
    </submittedName>
</protein>
<evidence type="ECO:0000256" key="1">
    <source>
        <dbReference type="SAM" id="MobiDB-lite"/>
    </source>
</evidence>
<feature type="compositionally biased region" description="Low complexity" evidence="1">
    <location>
        <begin position="397"/>
        <end position="408"/>
    </location>
</feature>
<evidence type="ECO:0000313" key="3">
    <source>
        <dbReference type="Proteomes" id="UP000246740"/>
    </source>
</evidence>
<feature type="region of interest" description="Disordered" evidence="1">
    <location>
        <begin position="212"/>
        <end position="303"/>
    </location>
</feature>
<dbReference type="InParanoid" id="A0A317XSX4"/>
<feature type="compositionally biased region" description="Polar residues" evidence="1">
    <location>
        <begin position="232"/>
        <end position="259"/>
    </location>
</feature>
<evidence type="ECO:0000313" key="2">
    <source>
        <dbReference type="EMBL" id="PWZ01464.1"/>
    </source>
</evidence>
<feature type="compositionally biased region" description="Polar residues" evidence="1">
    <location>
        <begin position="155"/>
        <end position="165"/>
    </location>
</feature>
<feature type="compositionally biased region" description="Basic and acidic residues" evidence="1">
    <location>
        <begin position="458"/>
        <end position="469"/>
    </location>
</feature>
<accession>A0A317XSX4</accession>
<feature type="compositionally biased region" description="Polar residues" evidence="1">
    <location>
        <begin position="35"/>
        <end position="59"/>
    </location>
</feature>
<sequence length="561" mass="58021">MFCFVRGVQKRSGERSIPLPKGGATLSERIAALQRKTSNPTGGASRSTLSPNVTGNSAASGRLSPGDSPSRVGGGAAAVRDRIAKFQSSDEKPVLPRSSFGSPAPNPEISHARRQLPGVSAGKGTGAWGEGVLRPQMTGGVWLGGGAGGGWGDPSSASLRPQMTGSAFFGSGAPRTSSFGTTRLQRGVSDNIVHGGGRDAFADLDDDLVLTGRNRPETATPPASDRRAAASSETNSSPTGSQIRSTDLPNLPDTPSTEIDASKIEAWVELPQQPSGAPIPGFPEAPSATPTTPSKTLANGFDGSIMTPDTSIEIGIYAQSPSEVERIRRRAQDLQISDSEAASTDESWLVQLNDDLAGQIPKPVNASELAAVSQSEEAVSKDASTQQEPWMQGYETPAAPQAAAAVAATESNAKVPVARYDTPGTLPERAHVARTYSGRVDVSDPAAHKVQGPGLLVPRDEVAEARDLGADAVKAPLTRPDDDAARDGATAPTMDAGSGSEAPSVEKARQAVSIGRTKSQSQRLRRPPPGTVLSAADLDASDEEYEPGWASVTSVISSSRS</sequence>
<feature type="compositionally biased region" description="Basic and acidic residues" evidence="1">
    <location>
        <begin position="79"/>
        <end position="94"/>
    </location>
</feature>
<dbReference type="AlphaFoldDB" id="A0A317XSX4"/>